<evidence type="ECO:0000256" key="1">
    <source>
        <dbReference type="SAM" id="MobiDB-lite"/>
    </source>
</evidence>
<name>A0A2N9GC16_FAGSY</name>
<sequence>MDSSAFGAEAAEESGGRYRYWSLSSEALLKIKQAFRSTAVDLPPEESTAPYHSITLPETFDLDDFELPDNEIFQGNYVDHHVSTKEQITLQDTMEGVVYSTSQFGLDERFGDGDTSQIGLDLDEELLLNKVVAPGHDGVSDADPQMPVQSETTEIKYESNEVITETSEAIHMNGGGNQVDSLATDPEIVEYAQAPSTPGLLEEPNLFSVQEALACDDHMESDHTLTGLVAGDNTLNASGKSDLHPGDRNKVNWSLRNENDDAIENGCHLGDQDIQQVKPQEHLPPTEATMGYMLADNHLSTSLPSSDPIEQTEPIHLDLECSDGRIGVSDGPEKAEDIHNGVVIDNEPITPFVHQTEVECVEPVGVRLDETVASPSCSHITSDFEDPGRRTFSSGIRALESEGYLEDDQASPRPEILNDVEIANDVGRSCSTSKASVSNAVCPSESPGRPEVVNIEALACQEPKETETSNPVAHEFMPSNQSHVLRACNAHLSQPDMSSLGGEECLATDVMEAVLEKNQFSESALCEEIQADSRKLDEHLDNAVSKGLTTKQNHLLVDSTPDKEALPGDDGAAAGISLISGQKRSFTESTLTVQSVNSVESFGMTQSKKTAESIPDDNDLLSSILVGRRSSVLKMKPTPPAPEVLPMKRLRSAPRSSALKRKVLMDDTMVLHGESQPGAHMLESSVENKGEII</sequence>
<evidence type="ECO:0000313" key="2">
    <source>
        <dbReference type="EMBL" id="SPC97103.1"/>
    </source>
</evidence>
<dbReference type="PANTHER" id="PTHR12585">
    <property type="entry name" value="SCC1 / RAD21 FAMILY MEMBER"/>
    <property type="match status" value="1"/>
</dbReference>
<dbReference type="InterPro" id="IPR039781">
    <property type="entry name" value="Rad21/Rec8-like"/>
</dbReference>
<protein>
    <submittedName>
        <fullName evidence="2">Uncharacterized protein</fullName>
    </submittedName>
</protein>
<dbReference type="GO" id="GO:1990414">
    <property type="term" value="P:replication-born double-strand break repair via sister chromatid exchange"/>
    <property type="evidence" value="ECO:0007669"/>
    <property type="project" value="TreeGrafter"/>
</dbReference>
<dbReference type="AlphaFoldDB" id="A0A2N9GC16"/>
<gene>
    <name evidence="2" type="ORF">FSB_LOCUS24985</name>
</gene>
<dbReference type="GO" id="GO:0008278">
    <property type="term" value="C:cohesin complex"/>
    <property type="evidence" value="ECO:0007669"/>
    <property type="project" value="InterPro"/>
</dbReference>
<dbReference type="GO" id="GO:0003682">
    <property type="term" value="F:chromatin binding"/>
    <property type="evidence" value="ECO:0007669"/>
    <property type="project" value="TreeGrafter"/>
</dbReference>
<dbReference type="GO" id="GO:0007062">
    <property type="term" value="P:sister chromatid cohesion"/>
    <property type="evidence" value="ECO:0007669"/>
    <property type="project" value="InterPro"/>
</dbReference>
<proteinExistence type="predicted"/>
<accession>A0A2N9GC16</accession>
<dbReference type="EMBL" id="OIVN01001735">
    <property type="protein sequence ID" value="SPC97103.1"/>
    <property type="molecule type" value="Genomic_DNA"/>
</dbReference>
<dbReference type="PANTHER" id="PTHR12585:SF69">
    <property type="entry name" value="FI11703P"/>
    <property type="match status" value="1"/>
</dbReference>
<feature type="region of interest" description="Disordered" evidence="1">
    <location>
        <begin position="674"/>
        <end position="693"/>
    </location>
</feature>
<reference evidence="2" key="1">
    <citation type="submission" date="2018-02" db="EMBL/GenBank/DDBJ databases">
        <authorList>
            <person name="Cohen D.B."/>
            <person name="Kent A.D."/>
        </authorList>
    </citation>
    <scope>NUCLEOTIDE SEQUENCE</scope>
</reference>
<organism evidence="2">
    <name type="scientific">Fagus sylvatica</name>
    <name type="common">Beechnut</name>
    <dbReference type="NCBI Taxonomy" id="28930"/>
    <lineage>
        <taxon>Eukaryota</taxon>
        <taxon>Viridiplantae</taxon>
        <taxon>Streptophyta</taxon>
        <taxon>Embryophyta</taxon>
        <taxon>Tracheophyta</taxon>
        <taxon>Spermatophyta</taxon>
        <taxon>Magnoliopsida</taxon>
        <taxon>eudicotyledons</taxon>
        <taxon>Gunneridae</taxon>
        <taxon>Pentapetalae</taxon>
        <taxon>rosids</taxon>
        <taxon>fabids</taxon>
        <taxon>Fagales</taxon>
        <taxon>Fagaceae</taxon>
        <taxon>Fagus</taxon>
    </lineage>
</organism>